<reference evidence="7" key="2">
    <citation type="submission" date="2021-10" db="EMBL/GenBank/DDBJ databases">
        <title>Phylogenomics reveals ancestral predisposition of the termite-cultivated fungus Termitomyces towards a domesticated lifestyle.</title>
        <authorList>
            <person name="Auxier B."/>
            <person name="Grum-Grzhimaylo A."/>
            <person name="Cardenas M.E."/>
            <person name="Lodge J.D."/>
            <person name="Laessoe T."/>
            <person name="Pedersen O."/>
            <person name="Smith M.E."/>
            <person name="Kuyper T.W."/>
            <person name="Franco-Molano E.A."/>
            <person name="Baroni T.J."/>
            <person name="Aanen D.K."/>
        </authorList>
    </citation>
    <scope>NUCLEOTIDE SEQUENCE</scope>
    <source>
        <strain evidence="7">AP01</strain>
        <tissue evidence="7">Mycelium</tissue>
    </source>
</reference>
<comment type="caution">
    <text evidence="7">The sequence shown here is derived from an EMBL/GenBank/DDBJ whole genome shotgun (WGS) entry which is preliminary data.</text>
</comment>
<evidence type="ECO:0000256" key="2">
    <source>
        <dbReference type="ARBA" id="ARBA00004173"/>
    </source>
</evidence>
<evidence type="ECO:0000313" key="7">
    <source>
        <dbReference type="EMBL" id="KAG5642286.1"/>
    </source>
</evidence>
<dbReference type="OrthoDB" id="59229at2759"/>
<dbReference type="InterPro" id="IPR036249">
    <property type="entry name" value="Thioredoxin-like_sf"/>
</dbReference>
<keyword evidence="8" id="KW-1185">Reference proteome</keyword>
<comment type="subcellular location">
    <subcellularLocation>
        <location evidence="2">Mitochondrion</location>
    </subcellularLocation>
</comment>
<proteinExistence type="inferred from homology"/>
<evidence type="ECO:0000256" key="5">
    <source>
        <dbReference type="ARBA" id="ARBA00023002"/>
    </source>
</evidence>
<sequence length="162" mass="17822">MFNSFRRRLPEISIFHHPKSPPSNKALTLLRSALSSPYPPNQSAKLPLDFNLDVVEGPPTSDQLKTILSYLPSQSISPSTAFLSAHFSAPSGSDRPEGVAAIAKVAQENPSALKWPIVVDWNDGQASIGDIKGVEDILETMRKRRDGELKNEEVDQPKGWFS</sequence>
<name>A0A9P7KBX5_9AGAR</name>
<keyword evidence="5" id="KW-0560">Oxidoreductase</keyword>
<evidence type="ECO:0008006" key="9">
    <source>
        <dbReference type="Google" id="ProtNLM"/>
    </source>
</evidence>
<dbReference type="EMBL" id="JABCKV010000199">
    <property type="protein sequence ID" value="KAG5642286.1"/>
    <property type="molecule type" value="Genomic_DNA"/>
</dbReference>
<dbReference type="PANTHER" id="PTHR28071:SF1">
    <property type="entry name" value="REDOX PROTEIN FMP46, MITOCHONDRIAL-RELATED"/>
    <property type="match status" value="1"/>
</dbReference>
<dbReference type="GO" id="GO:0016491">
    <property type="term" value="F:oxidoreductase activity"/>
    <property type="evidence" value="ECO:0007669"/>
    <property type="project" value="UniProtKB-KW"/>
</dbReference>
<dbReference type="Pfam" id="PF07955">
    <property type="entry name" value="DUF1687"/>
    <property type="match status" value="1"/>
</dbReference>
<dbReference type="Gene3D" id="3.40.30.10">
    <property type="entry name" value="Glutaredoxin"/>
    <property type="match status" value="1"/>
</dbReference>
<keyword evidence="4" id="KW-0809">Transit peptide</keyword>
<evidence type="ECO:0000313" key="8">
    <source>
        <dbReference type="Proteomes" id="UP000775547"/>
    </source>
</evidence>
<reference evidence="7" key="1">
    <citation type="submission" date="2020-07" db="EMBL/GenBank/DDBJ databases">
        <authorList>
            <person name="Nieuwenhuis M."/>
            <person name="Van De Peppel L.J.J."/>
        </authorList>
    </citation>
    <scope>NUCLEOTIDE SEQUENCE</scope>
    <source>
        <strain evidence="7">AP01</strain>
        <tissue evidence="7">Mycelium</tissue>
    </source>
</reference>
<dbReference type="PANTHER" id="PTHR28071">
    <property type="entry name" value="REDOX PROTEIN FMP46, MITOCHONDRIAL-RELATED"/>
    <property type="match status" value="1"/>
</dbReference>
<accession>A0A9P7KBX5</accession>
<protein>
    <recommendedName>
        <fullName evidence="9">Thioredoxin-like protein</fullName>
    </recommendedName>
</protein>
<comment type="function">
    <text evidence="1">Putative mitochondrial redox protein which could be involved in the reduction of small toxic molecules.</text>
</comment>
<dbReference type="Proteomes" id="UP000775547">
    <property type="component" value="Unassembled WGS sequence"/>
</dbReference>
<organism evidence="7 8">
    <name type="scientific">Asterophora parasitica</name>
    <dbReference type="NCBI Taxonomy" id="117018"/>
    <lineage>
        <taxon>Eukaryota</taxon>
        <taxon>Fungi</taxon>
        <taxon>Dikarya</taxon>
        <taxon>Basidiomycota</taxon>
        <taxon>Agaricomycotina</taxon>
        <taxon>Agaricomycetes</taxon>
        <taxon>Agaricomycetidae</taxon>
        <taxon>Agaricales</taxon>
        <taxon>Tricholomatineae</taxon>
        <taxon>Lyophyllaceae</taxon>
        <taxon>Asterophora</taxon>
    </lineage>
</organism>
<evidence type="ECO:0000256" key="1">
    <source>
        <dbReference type="ARBA" id="ARBA00002963"/>
    </source>
</evidence>
<dbReference type="AlphaFoldDB" id="A0A9P7KBX5"/>
<evidence type="ECO:0000256" key="4">
    <source>
        <dbReference type="ARBA" id="ARBA00022946"/>
    </source>
</evidence>
<dbReference type="GO" id="GO:0005739">
    <property type="term" value="C:mitochondrion"/>
    <property type="evidence" value="ECO:0007669"/>
    <property type="project" value="UniProtKB-SubCell"/>
</dbReference>
<comment type="similarity">
    <text evidence="3">Belongs to the FMP46 family.</text>
</comment>
<dbReference type="InterPro" id="IPR012882">
    <property type="entry name" value="Fmp46"/>
</dbReference>
<gene>
    <name evidence="7" type="ORF">DXG03_003063</name>
</gene>
<keyword evidence="6" id="KW-0496">Mitochondrion</keyword>
<evidence type="ECO:0000256" key="3">
    <source>
        <dbReference type="ARBA" id="ARBA00009734"/>
    </source>
</evidence>
<dbReference type="SUPFAM" id="SSF52833">
    <property type="entry name" value="Thioredoxin-like"/>
    <property type="match status" value="1"/>
</dbReference>
<evidence type="ECO:0000256" key="6">
    <source>
        <dbReference type="ARBA" id="ARBA00023128"/>
    </source>
</evidence>